<dbReference type="PANTHER" id="PTHR43301:SF3">
    <property type="entry name" value="ARABINAN ENDO-1,5-ALPHA-L-ARABINOSIDASE A-RELATED"/>
    <property type="match status" value="1"/>
</dbReference>
<dbReference type="PANTHER" id="PTHR43301">
    <property type="entry name" value="ARABINAN ENDO-1,5-ALPHA-L-ARABINOSIDASE"/>
    <property type="match status" value="1"/>
</dbReference>
<dbReference type="PIRSF" id="PIRSF026534">
    <property type="entry name" value="Endo_alpha-L-arabinosidase"/>
    <property type="match status" value="1"/>
</dbReference>
<dbReference type="InterPro" id="IPR006710">
    <property type="entry name" value="Glyco_hydro_43"/>
</dbReference>
<evidence type="ECO:0000256" key="8">
    <source>
        <dbReference type="PIRSR" id="PIRSR026534-3"/>
    </source>
</evidence>
<feature type="active site" description="Proton donor" evidence="6">
    <location>
        <position position="208"/>
    </location>
</feature>
<evidence type="ECO:0000256" key="6">
    <source>
        <dbReference type="PIRSR" id="PIRSR026534-1"/>
    </source>
</evidence>
<dbReference type="Pfam" id="PF04616">
    <property type="entry name" value="Glyco_hydro_43"/>
    <property type="match status" value="1"/>
</dbReference>
<dbReference type="InterPro" id="IPR016840">
    <property type="entry name" value="Glyco_hydro_43_endo_a_Ara-ase"/>
</dbReference>
<feature type="site" description="Important for substrate recognition" evidence="8">
    <location>
        <position position="278"/>
    </location>
</feature>
<feature type="binding site" evidence="7">
    <location>
        <begin position="154"/>
        <end position="157"/>
    </location>
    <ligand>
        <name>substrate</name>
    </ligand>
</feature>
<feature type="site" description="Important for catalytic activity, responsible for pKa modulation of the active site Glu and correct orientation of both the proton donor and substrate" evidence="8">
    <location>
        <position position="157"/>
    </location>
</feature>
<evidence type="ECO:0000313" key="9">
    <source>
        <dbReference type="EMBL" id="MBK1834171.1"/>
    </source>
</evidence>
<name>A0A934RTE5_9BACT</name>
<feature type="binding site" evidence="7">
    <location>
        <position position="35"/>
    </location>
    <ligand>
        <name>substrate</name>
    </ligand>
</feature>
<dbReference type="GO" id="GO:0046558">
    <property type="term" value="F:arabinan endo-1,5-alpha-L-arabinosidase activity"/>
    <property type="evidence" value="ECO:0007669"/>
    <property type="project" value="InterPro"/>
</dbReference>
<proteinExistence type="inferred from homology"/>
<dbReference type="Proteomes" id="UP000604083">
    <property type="component" value="Unassembled WGS sequence"/>
</dbReference>
<keyword evidence="3 5" id="KW-0378">Hydrolase</keyword>
<evidence type="ECO:0000256" key="4">
    <source>
        <dbReference type="ARBA" id="ARBA00023295"/>
    </source>
</evidence>
<evidence type="ECO:0000313" key="10">
    <source>
        <dbReference type="Proteomes" id="UP000604083"/>
    </source>
</evidence>
<comment type="similarity">
    <text evidence="2 5">Belongs to the glycosyl hydrolase 43 family.</text>
</comment>
<dbReference type="InterPro" id="IPR023296">
    <property type="entry name" value="Glyco_hydro_beta-prop_sf"/>
</dbReference>
<gene>
    <name evidence="9" type="ORF">JIN78_08865</name>
</gene>
<evidence type="ECO:0000256" key="1">
    <source>
        <dbReference type="ARBA" id="ARBA00004834"/>
    </source>
</evidence>
<feature type="active site" description="Proton acceptor" evidence="6">
    <location>
        <position position="35"/>
    </location>
</feature>
<dbReference type="CDD" id="cd08998">
    <property type="entry name" value="GH43_Arb43a-like"/>
    <property type="match status" value="1"/>
</dbReference>
<comment type="pathway">
    <text evidence="1 5">Glycan metabolism; L-arabinan degradation.</text>
</comment>
<protein>
    <submittedName>
        <fullName evidence="9">Arabinan endo-1,5-alpha-L-arabinosidase</fullName>
    </submittedName>
</protein>
<reference evidence="9" key="1">
    <citation type="submission" date="2021-01" db="EMBL/GenBank/DDBJ databases">
        <title>Modified the classification status of verrucomicrobia.</title>
        <authorList>
            <person name="Feng X."/>
        </authorList>
    </citation>
    <scope>NUCLEOTIDE SEQUENCE</scope>
    <source>
        <strain evidence="9">KCTC 12986</strain>
    </source>
</reference>
<evidence type="ECO:0000256" key="7">
    <source>
        <dbReference type="PIRSR" id="PIRSR026534-2"/>
    </source>
</evidence>
<comment type="caution">
    <text evidence="9">The sequence shown here is derived from an EMBL/GenBank/DDBJ whole genome shotgun (WGS) entry which is preliminary data.</text>
</comment>
<sequence length="324" mass="36642">MRGLILFLLFTPWLGGQEADPSQRFRHQRHLHVHDPSTILVQNGVARFVSTGHGVSVMREQEDGAWEREGRIFAEENLPAWHKELVPANRGHLWAPDWIQLSDRYLLYYSVSSFGKQTSAIGLAIGKTLDPQSPDWHWEDAGVVISSNEDSPYNAIDPAIFRDDDGSLWMSFGSFWNGLYLIALDAKTGHRLAPEVPAERLATAREIEAPFLHKRGEFYYLFLNWGLCCRGLESTYTIRVGRARSVKGPFVDREGIDLREGGGTLVLGNAAHRIGPGHASVVEREGQEFLLHHFYDARARGQSRAHLAPLIWEDDWPLIKESPE</sequence>
<evidence type="ECO:0000256" key="2">
    <source>
        <dbReference type="ARBA" id="ARBA00009865"/>
    </source>
</evidence>
<accession>A0A934RTE5</accession>
<feature type="binding site" evidence="7">
    <location>
        <position position="115"/>
    </location>
    <ligand>
        <name>substrate</name>
    </ligand>
</feature>
<keyword evidence="4 5" id="KW-0326">Glycosidase</keyword>
<dbReference type="SUPFAM" id="SSF75005">
    <property type="entry name" value="Arabinanase/levansucrase/invertase"/>
    <property type="match status" value="1"/>
</dbReference>
<keyword evidence="10" id="KW-1185">Reference proteome</keyword>
<dbReference type="EMBL" id="JAENIO010000019">
    <property type="protein sequence ID" value="MBK1834171.1"/>
    <property type="molecule type" value="Genomic_DNA"/>
</dbReference>
<dbReference type="AlphaFoldDB" id="A0A934RTE5"/>
<dbReference type="InterPro" id="IPR050727">
    <property type="entry name" value="GH43_arabinanases"/>
</dbReference>
<dbReference type="GO" id="GO:0005975">
    <property type="term" value="P:carbohydrate metabolic process"/>
    <property type="evidence" value="ECO:0007669"/>
    <property type="project" value="InterPro"/>
</dbReference>
<dbReference type="RefSeq" id="WP_200391607.1">
    <property type="nucleotide sequence ID" value="NZ_JAENIO010000019.1"/>
</dbReference>
<organism evidence="9 10">
    <name type="scientific">Roseibacillus ishigakijimensis</name>
    <dbReference type="NCBI Taxonomy" id="454146"/>
    <lineage>
        <taxon>Bacteria</taxon>
        <taxon>Pseudomonadati</taxon>
        <taxon>Verrucomicrobiota</taxon>
        <taxon>Verrucomicrobiia</taxon>
        <taxon>Verrucomicrobiales</taxon>
        <taxon>Verrucomicrobiaceae</taxon>
        <taxon>Roseibacillus</taxon>
    </lineage>
</organism>
<evidence type="ECO:0000256" key="3">
    <source>
        <dbReference type="ARBA" id="ARBA00022801"/>
    </source>
</evidence>
<dbReference type="Gene3D" id="2.115.10.20">
    <property type="entry name" value="Glycosyl hydrolase domain, family 43"/>
    <property type="match status" value="1"/>
</dbReference>
<evidence type="ECO:0000256" key="5">
    <source>
        <dbReference type="PIRNR" id="PIRNR026534"/>
    </source>
</evidence>
<feature type="binding site" evidence="7">
    <location>
        <begin position="174"/>
        <end position="176"/>
    </location>
    <ligand>
        <name>substrate</name>
    </ligand>
</feature>